<comment type="caution">
    <text evidence="6">The sequence shown here is derived from an EMBL/GenBank/DDBJ whole genome shotgun (WGS) entry which is preliminary data.</text>
</comment>
<gene>
    <name evidence="6" type="ORF">C1881_08550</name>
</gene>
<evidence type="ECO:0000313" key="6">
    <source>
        <dbReference type="EMBL" id="RDB56393.1"/>
    </source>
</evidence>
<dbReference type="NCBIfam" id="TIGR01409">
    <property type="entry name" value="TAT_signal_seq"/>
    <property type="match status" value="1"/>
</dbReference>
<dbReference type="InterPro" id="IPR003953">
    <property type="entry name" value="FAD-dep_OxRdtase_2_FAD-bd"/>
</dbReference>
<accession>A0A369L9S0</accession>
<feature type="domain" description="FAD-dependent oxidoreductase 2 FAD-binding" evidence="5">
    <location>
        <begin position="84"/>
        <end position="553"/>
    </location>
</feature>
<dbReference type="InterPro" id="IPR006311">
    <property type="entry name" value="TAT_signal"/>
</dbReference>
<dbReference type="InterPro" id="IPR050315">
    <property type="entry name" value="FAD-oxidoreductase_2"/>
</dbReference>
<comment type="cofactor">
    <cofactor evidence="1">
        <name>FAD</name>
        <dbReference type="ChEBI" id="CHEBI:57692"/>
    </cofactor>
</comment>
<evidence type="ECO:0000256" key="4">
    <source>
        <dbReference type="ARBA" id="ARBA00023002"/>
    </source>
</evidence>
<evidence type="ECO:0000256" key="3">
    <source>
        <dbReference type="ARBA" id="ARBA00022827"/>
    </source>
</evidence>
<dbReference type="RefSeq" id="WP_114616111.1">
    <property type="nucleotide sequence ID" value="NZ_PPTO01000015.1"/>
</dbReference>
<dbReference type="Proteomes" id="UP000253975">
    <property type="component" value="Unassembled WGS sequence"/>
</dbReference>
<dbReference type="AlphaFoldDB" id="A0A369L9S0"/>
<dbReference type="PANTHER" id="PTHR43400:SF10">
    <property type="entry name" value="3-OXOSTEROID 1-DEHYDROGENASE"/>
    <property type="match status" value="1"/>
</dbReference>
<dbReference type="SUPFAM" id="SSF51905">
    <property type="entry name" value="FAD/NAD(P)-binding domain"/>
    <property type="match status" value="1"/>
</dbReference>
<dbReference type="EMBL" id="PPTO01000015">
    <property type="protein sequence ID" value="RDB56393.1"/>
    <property type="molecule type" value="Genomic_DNA"/>
</dbReference>
<protein>
    <submittedName>
        <fullName evidence="6">FAD-binding dehydrogenase</fullName>
    </submittedName>
</protein>
<keyword evidence="4" id="KW-0560">Oxidoreductase</keyword>
<dbReference type="Gene3D" id="3.50.50.60">
    <property type="entry name" value="FAD/NAD(P)-binding domain"/>
    <property type="match status" value="1"/>
</dbReference>
<evidence type="ECO:0000313" key="7">
    <source>
        <dbReference type="Proteomes" id="UP000253975"/>
    </source>
</evidence>
<evidence type="ECO:0000256" key="2">
    <source>
        <dbReference type="ARBA" id="ARBA00022630"/>
    </source>
</evidence>
<dbReference type="GO" id="GO:0008202">
    <property type="term" value="P:steroid metabolic process"/>
    <property type="evidence" value="ECO:0007669"/>
    <property type="project" value="UniProtKB-ARBA"/>
</dbReference>
<dbReference type="InterPro" id="IPR036188">
    <property type="entry name" value="FAD/NAD-bd_sf"/>
</dbReference>
<keyword evidence="3" id="KW-0274">FAD</keyword>
<dbReference type="PANTHER" id="PTHR43400">
    <property type="entry name" value="FUMARATE REDUCTASE"/>
    <property type="match status" value="1"/>
</dbReference>
<dbReference type="PROSITE" id="PS51318">
    <property type="entry name" value="TAT"/>
    <property type="match status" value="1"/>
</dbReference>
<evidence type="ECO:0000259" key="5">
    <source>
        <dbReference type="Pfam" id="PF00890"/>
    </source>
</evidence>
<keyword evidence="2" id="KW-0285">Flavoprotein</keyword>
<proteinExistence type="predicted"/>
<dbReference type="GO" id="GO:0033765">
    <property type="term" value="F:steroid dehydrogenase activity, acting on the CH-CH group of donors"/>
    <property type="evidence" value="ECO:0007669"/>
    <property type="project" value="UniProtKB-ARBA"/>
</dbReference>
<evidence type="ECO:0000256" key="1">
    <source>
        <dbReference type="ARBA" id="ARBA00001974"/>
    </source>
</evidence>
<sequence>MSKSVHTEGITRRNFLTGAAVAGAGATLMGLVGCSSGGGEAGKEASGEDAKAPDSVEVATDVKPWEVAPDPIPDSEIEETVDCDIVIVGAGIAGLPAAMLAAEQGANVHIVEKAGTYGTARLCTSGFNAKLQTENGIHYDRKEFITEAWKITNGVQGRMSSYGKWFDNSGPYVDWLQEIFQSQGYDLVAQQVNGFKVTNDGIGQQGYESFWTAFASMIYFVDKDGKTLDSGVNPDWTGIMAKYAEDHGATFHYNSPAVQLVRDENGEGRVTSVICETEDGSYVKYNASKGILLTTGDFASNKEMMGYYNRSLLKASTAIAEVKNTGDGHKMGLWVGADIDDFACGDCFPFVGVTLDNKRPQSDQTKSYAAVASLPVLMVDCTGRRIAAENLPFQGFSIPKITSTPDGAAFSVWDSAWESKFPSDYPKGDYLSTNTAAQMEIDIEAGTIHKADTLEELAEIVGFDKDIFVANVERYNELCEKGEDLDFYKSPLWMTTIDTPPYYVSKHIVSVTSTRGGLKINDQMQVLDKKGLAIPGLYAAGNTAGSFYGNVYPPNIMGTGIGHGQCFGWLAIKDMLGMEVL</sequence>
<dbReference type="Pfam" id="PF00890">
    <property type="entry name" value="FAD_binding_2"/>
    <property type="match status" value="1"/>
</dbReference>
<dbReference type="PROSITE" id="PS51257">
    <property type="entry name" value="PROKAR_LIPOPROTEIN"/>
    <property type="match status" value="1"/>
</dbReference>
<dbReference type="Gene3D" id="3.90.700.10">
    <property type="entry name" value="Succinate dehydrogenase/fumarate reductase flavoprotein, catalytic domain"/>
    <property type="match status" value="1"/>
</dbReference>
<organism evidence="6 7">
    <name type="scientific">Slackia isoflavoniconvertens</name>
    <dbReference type="NCBI Taxonomy" id="572010"/>
    <lineage>
        <taxon>Bacteria</taxon>
        <taxon>Bacillati</taxon>
        <taxon>Actinomycetota</taxon>
        <taxon>Coriobacteriia</taxon>
        <taxon>Eggerthellales</taxon>
        <taxon>Eggerthellaceae</taxon>
        <taxon>Slackia</taxon>
    </lineage>
</organism>
<name>A0A369L9S0_9ACTN</name>
<reference evidence="6 7" key="1">
    <citation type="journal article" date="2018" name="Elife">
        <title>Discovery and characterization of a prevalent human gut bacterial enzyme sufficient for the inactivation of a family of plant toxins.</title>
        <authorList>
            <person name="Koppel N."/>
            <person name="Bisanz J.E."/>
            <person name="Pandelia M.E."/>
            <person name="Turnbaugh P.J."/>
            <person name="Balskus E.P."/>
        </authorList>
    </citation>
    <scope>NUCLEOTIDE SEQUENCE [LARGE SCALE GENOMIC DNA]</scope>
    <source>
        <strain evidence="6 7">OB21 GAM31</strain>
    </source>
</reference>
<dbReference type="SUPFAM" id="SSF56425">
    <property type="entry name" value="Succinate dehydrogenase/fumarate reductase flavoprotein, catalytic domain"/>
    <property type="match status" value="1"/>
</dbReference>
<dbReference type="InterPro" id="IPR019546">
    <property type="entry name" value="TAT_signal_bac_arc"/>
</dbReference>
<dbReference type="PRINTS" id="PR00411">
    <property type="entry name" value="PNDRDTASEI"/>
</dbReference>
<dbReference type="InterPro" id="IPR027477">
    <property type="entry name" value="Succ_DH/fumarate_Rdtase_cat_sf"/>
</dbReference>